<comment type="function">
    <text evidence="17">Catalyzes the dephosphorylation of undecaprenyl diphosphate (UPP). Confers resistance to bacitracin.</text>
</comment>
<feature type="transmembrane region" description="Helical" evidence="17">
    <location>
        <begin position="123"/>
        <end position="143"/>
    </location>
</feature>
<feature type="transmembrane region" description="Helical" evidence="17">
    <location>
        <begin position="266"/>
        <end position="282"/>
    </location>
</feature>
<protein>
    <recommendedName>
        <fullName evidence="4 17">Undecaprenyl-diphosphatase</fullName>
        <ecNumber evidence="3 17">3.6.1.27</ecNumber>
    </recommendedName>
    <alternativeName>
        <fullName evidence="15 17">Bacitracin resistance protein</fullName>
    </alternativeName>
    <alternativeName>
        <fullName evidence="14 17">Undecaprenyl pyrophosphate phosphatase</fullName>
    </alternativeName>
</protein>
<evidence type="ECO:0000256" key="10">
    <source>
        <dbReference type="ARBA" id="ARBA00022989"/>
    </source>
</evidence>
<evidence type="ECO:0000256" key="5">
    <source>
        <dbReference type="ARBA" id="ARBA00022475"/>
    </source>
</evidence>
<dbReference type="NCBIfam" id="NF001390">
    <property type="entry name" value="PRK00281.1-4"/>
    <property type="match status" value="1"/>
</dbReference>
<comment type="caution">
    <text evidence="18">The sequence shown here is derived from an EMBL/GenBank/DDBJ whole genome shotgun (WGS) entry which is preliminary data.</text>
</comment>
<gene>
    <name evidence="17" type="primary">uppP</name>
    <name evidence="18" type="ORF">E2980_02280</name>
</gene>
<dbReference type="GO" id="GO:0050380">
    <property type="term" value="F:undecaprenyl-diphosphatase activity"/>
    <property type="evidence" value="ECO:0007669"/>
    <property type="project" value="UniProtKB-UniRule"/>
</dbReference>
<dbReference type="Proteomes" id="UP000297900">
    <property type="component" value="Unassembled WGS sequence"/>
</dbReference>
<accession>A0A4Y8MAQ4</accession>
<dbReference type="AlphaFoldDB" id="A0A4Y8MAQ4"/>
<feature type="transmembrane region" description="Helical" evidence="17">
    <location>
        <begin position="49"/>
        <end position="71"/>
    </location>
</feature>
<reference evidence="18 19" key="1">
    <citation type="submission" date="2019-03" db="EMBL/GenBank/DDBJ databases">
        <title>Cohnella endophytica sp. nov., a novel endophytic bacterium isolated from bark of Sonneratia apetala.</title>
        <authorList>
            <person name="Tuo L."/>
        </authorList>
    </citation>
    <scope>NUCLEOTIDE SEQUENCE [LARGE SCALE GENOMIC DNA]</scope>
    <source>
        <strain evidence="18 19">CCTCC AB 208254</strain>
    </source>
</reference>
<dbReference type="PANTHER" id="PTHR30622">
    <property type="entry name" value="UNDECAPRENYL-DIPHOSPHATASE"/>
    <property type="match status" value="1"/>
</dbReference>
<keyword evidence="19" id="KW-1185">Reference proteome</keyword>
<keyword evidence="13 17" id="KW-0961">Cell wall biogenesis/degradation</keyword>
<name>A0A4Y8MAQ4_9BACL</name>
<dbReference type="Pfam" id="PF02673">
    <property type="entry name" value="BacA"/>
    <property type="match status" value="1"/>
</dbReference>
<evidence type="ECO:0000313" key="19">
    <source>
        <dbReference type="Proteomes" id="UP000297900"/>
    </source>
</evidence>
<evidence type="ECO:0000256" key="13">
    <source>
        <dbReference type="ARBA" id="ARBA00023316"/>
    </source>
</evidence>
<sequence length="283" mass="31591">MLHWFDSIILGIVEGLTEFLPVSSTGHMILTNKLLGYEEAPEQLKTFEIVIQFAAILAIALVYRQKILQIFGLGKKESVRGLSVDSFPKRRLNLIHVALGIIPPMGVAFLFRDYIKEIGFHPAPVLWALVAGGIYMWVTEALYDSGKIKKTAETMDDITYKQALIIGVLQCVSAVWPGFSRSGSTIAAGMLGGVSYRASADFSFFIAIPIMTVATGYEILSNLDQFRSGDIDLGFLLTGFIVSFIVAWIVVVAFLKVLQKFKLKYFAWYRFLIAALFYLFIMN</sequence>
<feature type="transmembrane region" description="Helical" evidence="17">
    <location>
        <begin position="163"/>
        <end position="182"/>
    </location>
</feature>
<evidence type="ECO:0000313" key="18">
    <source>
        <dbReference type="EMBL" id="TFE30633.1"/>
    </source>
</evidence>
<dbReference type="EMBL" id="SOMN01000002">
    <property type="protein sequence ID" value="TFE30633.1"/>
    <property type="molecule type" value="Genomic_DNA"/>
</dbReference>
<feature type="transmembrane region" description="Helical" evidence="17">
    <location>
        <begin position="92"/>
        <end position="111"/>
    </location>
</feature>
<keyword evidence="5 17" id="KW-1003">Cell membrane</keyword>
<comment type="catalytic activity">
    <reaction evidence="16 17">
        <text>di-trans,octa-cis-undecaprenyl diphosphate + H2O = di-trans,octa-cis-undecaprenyl phosphate + phosphate + H(+)</text>
        <dbReference type="Rhea" id="RHEA:28094"/>
        <dbReference type="ChEBI" id="CHEBI:15377"/>
        <dbReference type="ChEBI" id="CHEBI:15378"/>
        <dbReference type="ChEBI" id="CHEBI:43474"/>
        <dbReference type="ChEBI" id="CHEBI:58405"/>
        <dbReference type="ChEBI" id="CHEBI:60392"/>
        <dbReference type="EC" id="3.6.1.27"/>
    </reaction>
</comment>
<evidence type="ECO:0000256" key="8">
    <source>
        <dbReference type="ARBA" id="ARBA00022960"/>
    </source>
</evidence>
<evidence type="ECO:0000256" key="16">
    <source>
        <dbReference type="ARBA" id="ARBA00047594"/>
    </source>
</evidence>
<evidence type="ECO:0000256" key="12">
    <source>
        <dbReference type="ARBA" id="ARBA00023251"/>
    </source>
</evidence>
<evidence type="ECO:0000256" key="2">
    <source>
        <dbReference type="ARBA" id="ARBA00010621"/>
    </source>
</evidence>
<dbReference type="GO" id="GO:0046677">
    <property type="term" value="P:response to antibiotic"/>
    <property type="evidence" value="ECO:0007669"/>
    <property type="project" value="UniProtKB-UniRule"/>
</dbReference>
<organism evidence="18 19">
    <name type="scientific">Cohnella luojiensis</name>
    <dbReference type="NCBI Taxonomy" id="652876"/>
    <lineage>
        <taxon>Bacteria</taxon>
        <taxon>Bacillati</taxon>
        <taxon>Bacillota</taxon>
        <taxon>Bacilli</taxon>
        <taxon>Bacillales</taxon>
        <taxon>Paenibacillaceae</taxon>
        <taxon>Cohnella</taxon>
    </lineage>
</organism>
<dbReference type="GO" id="GO:0008360">
    <property type="term" value="P:regulation of cell shape"/>
    <property type="evidence" value="ECO:0007669"/>
    <property type="project" value="UniProtKB-KW"/>
</dbReference>
<evidence type="ECO:0000256" key="3">
    <source>
        <dbReference type="ARBA" id="ARBA00012374"/>
    </source>
</evidence>
<evidence type="ECO:0000256" key="14">
    <source>
        <dbReference type="ARBA" id="ARBA00032707"/>
    </source>
</evidence>
<keyword evidence="8 17" id="KW-0133">Cell shape</keyword>
<keyword evidence="6 17" id="KW-0812">Transmembrane</keyword>
<evidence type="ECO:0000256" key="17">
    <source>
        <dbReference type="HAMAP-Rule" id="MF_01006"/>
    </source>
</evidence>
<dbReference type="PANTHER" id="PTHR30622:SF3">
    <property type="entry name" value="UNDECAPRENYL-DIPHOSPHATASE"/>
    <property type="match status" value="1"/>
</dbReference>
<feature type="transmembrane region" description="Helical" evidence="17">
    <location>
        <begin position="202"/>
        <end position="221"/>
    </location>
</feature>
<evidence type="ECO:0000256" key="4">
    <source>
        <dbReference type="ARBA" id="ARBA00021581"/>
    </source>
</evidence>
<comment type="miscellaneous">
    <text evidence="17">Bacitracin is thought to be involved in the inhibition of peptidoglycan synthesis by sequestering undecaprenyl diphosphate, thereby reducing the pool of lipid carrier available.</text>
</comment>
<keyword evidence="12 17" id="KW-0046">Antibiotic resistance</keyword>
<dbReference type="HAMAP" id="MF_01006">
    <property type="entry name" value="Undec_diphosphatase"/>
    <property type="match status" value="1"/>
</dbReference>
<evidence type="ECO:0000256" key="9">
    <source>
        <dbReference type="ARBA" id="ARBA00022984"/>
    </source>
</evidence>
<evidence type="ECO:0000256" key="11">
    <source>
        <dbReference type="ARBA" id="ARBA00023136"/>
    </source>
</evidence>
<evidence type="ECO:0000256" key="7">
    <source>
        <dbReference type="ARBA" id="ARBA00022801"/>
    </source>
</evidence>
<evidence type="ECO:0000256" key="15">
    <source>
        <dbReference type="ARBA" id="ARBA00032932"/>
    </source>
</evidence>
<proteinExistence type="inferred from homology"/>
<dbReference type="GO" id="GO:0009252">
    <property type="term" value="P:peptidoglycan biosynthetic process"/>
    <property type="evidence" value="ECO:0007669"/>
    <property type="project" value="UniProtKB-KW"/>
</dbReference>
<keyword evidence="11 17" id="KW-0472">Membrane</keyword>
<keyword evidence="9 17" id="KW-0573">Peptidoglycan synthesis</keyword>
<dbReference type="InterPro" id="IPR003824">
    <property type="entry name" value="UppP"/>
</dbReference>
<dbReference type="EC" id="3.6.1.27" evidence="3 17"/>
<evidence type="ECO:0000256" key="6">
    <source>
        <dbReference type="ARBA" id="ARBA00022692"/>
    </source>
</evidence>
<feature type="transmembrane region" description="Helical" evidence="17">
    <location>
        <begin position="233"/>
        <end position="254"/>
    </location>
</feature>
<dbReference type="RefSeq" id="WP_135150514.1">
    <property type="nucleotide sequence ID" value="NZ_SOMN01000002.1"/>
</dbReference>
<dbReference type="GO" id="GO:0071555">
    <property type="term" value="P:cell wall organization"/>
    <property type="evidence" value="ECO:0007669"/>
    <property type="project" value="UniProtKB-KW"/>
</dbReference>
<keyword evidence="10 17" id="KW-1133">Transmembrane helix</keyword>
<dbReference type="GO" id="GO:0005886">
    <property type="term" value="C:plasma membrane"/>
    <property type="evidence" value="ECO:0007669"/>
    <property type="project" value="UniProtKB-SubCell"/>
</dbReference>
<keyword evidence="7 17" id="KW-0378">Hydrolase</keyword>
<dbReference type="OrthoDB" id="9808289at2"/>
<comment type="similarity">
    <text evidence="2 17">Belongs to the UppP family.</text>
</comment>
<dbReference type="NCBIfam" id="TIGR00753">
    <property type="entry name" value="undec_PP_bacA"/>
    <property type="match status" value="1"/>
</dbReference>
<evidence type="ECO:0000256" key="1">
    <source>
        <dbReference type="ARBA" id="ARBA00004651"/>
    </source>
</evidence>
<comment type="subcellular location">
    <subcellularLocation>
        <location evidence="1 17">Cell membrane</location>
        <topology evidence="1 17">Multi-pass membrane protein</topology>
    </subcellularLocation>
</comment>